<accession>A0A0A7MA39</accession>
<evidence type="ECO:0000256" key="8">
    <source>
        <dbReference type="ARBA" id="ARBA00055993"/>
    </source>
</evidence>
<protein>
    <recommendedName>
        <fullName evidence="9">Hemoglobinase</fullName>
        <ecNumber evidence="3">3.4.22.34</ecNumber>
    </recommendedName>
</protein>
<dbReference type="InterPro" id="IPR048501">
    <property type="entry name" value="Legum_prodom"/>
</dbReference>
<name>A0A0A7MA39_PLADU</name>
<dbReference type="PRINTS" id="PR00776">
    <property type="entry name" value="HEMOGLOBNASE"/>
</dbReference>
<keyword evidence="6" id="KW-0378">Hydrolase</keyword>
<dbReference type="GO" id="GO:0051603">
    <property type="term" value="P:proteolysis involved in protein catabolic process"/>
    <property type="evidence" value="ECO:0007669"/>
    <property type="project" value="InterPro"/>
</dbReference>
<dbReference type="GO" id="GO:0004197">
    <property type="term" value="F:cysteine-type endopeptidase activity"/>
    <property type="evidence" value="ECO:0007669"/>
    <property type="project" value="UniProtKB-EC"/>
</dbReference>
<dbReference type="InterPro" id="IPR001096">
    <property type="entry name" value="Peptidase_C13"/>
</dbReference>
<dbReference type="Pfam" id="PF20985">
    <property type="entry name" value="Legum_prodom"/>
    <property type="match status" value="1"/>
</dbReference>
<proteinExistence type="evidence at transcript level"/>
<evidence type="ECO:0000256" key="2">
    <source>
        <dbReference type="ARBA" id="ARBA00009941"/>
    </source>
</evidence>
<dbReference type="PANTHER" id="PTHR12000">
    <property type="entry name" value="HEMOGLOBINASE FAMILY MEMBER"/>
    <property type="match status" value="1"/>
</dbReference>
<dbReference type="PIRSF" id="PIRSF019663">
    <property type="entry name" value="Legumain"/>
    <property type="match status" value="1"/>
</dbReference>
<evidence type="ECO:0000256" key="1">
    <source>
        <dbReference type="ARBA" id="ARBA00000810"/>
    </source>
</evidence>
<evidence type="ECO:0000256" key="9">
    <source>
        <dbReference type="ARBA" id="ARBA00069042"/>
    </source>
</evidence>
<evidence type="ECO:0000256" key="6">
    <source>
        <dbReference type="ARBA" id="ARBA00022801"/>
    </source>
</evidence>
<comment type="similarity">
    <text evidence="2">Belongs to the peptidase C13 family.</text>
</comment>
<evidence type="ECO:0000256" key="11">
    <source>
        <dbReference type="SAM" id="SignalP"/>
    </source>
</evidence>
<dbReference type="EMBL" id="KM577676">
    <property type="protein sequence ID" value="AIZ77505.1"/>
    <property type="molecule type" value="mRNA"/>
</dbReference>
<keyword evidence="4 13" id="KW-0645">Protease</keyword>
<reference evidence="13" key="1">
    <citation type="journal article" date="2015" name="Front. Zool.">
        <title>Myoinhibitory peptide regulates feeding in the marine annelid Platynereis.</title>
        <authorList>
            <person name="Williams E.A."/>
            <person name="Conzelmann M."/>
            <person name="Jekely G."/>
        </authorList>
    </citation>
    <scope>NUCLEOTIDE SEQUENCE</scope>
</reference>
<evidence type="ECO:0000259" key="12">
    <source>
        <dbReference type="Pfam" id="PF20985"/>
    </source>
</evidence>
<feature type="domain" description="Legumain prodomain" evidence="12">
    <location>
        <begin position="336"/>
        <end position="426"/>
    </location>
</feature>
<evidence type="ECO:0000256" key="4">
    <source>
        <dbReference type="ARBA" id="ARBA00022670"/>
    </source>
</evidence>
<comment type="function">
    <text evidence="8">This protease is used by the parasite for degradation of the host globin.</text>
</comment>
<dbReference type="GO" id="GO:0006624">
    <property type="term" value="P:vacuolar protein processing"/>
    <property type="evidence" value="ECO:0007669"/>
    <property type="project" value="TreeGrafter"/>
</dbReference>
<organism evidence="13">
    <name type="scientific">Platynereis dumerilii</name>
    <name type="common">Dumeril's clam worm</name>
    <dbReference type="NCBI Taxonomy" id="6359"/>
    <lineage>
        <taxon>Eukaryota</taxon>
        <taxon>Metazoa</taxon>
        <taxon>Spiralia</taxon>
        <taxon>Lophotrochozoa</taxon>
        <taxon>Annelida</taxon>
        <taxon>Polychaeta</taxon>
        <taxon>Errantia</taxon>
        <taxon>Phyllodocida</taxon>
        <taxon>Nereididae</taxon>
        <taxon>Platynereis</taxon>
    </lineage>
</organism>
<evidence type="ECO:0000313" key="13">
    <source>
        <dbReference type="EMBL" id="AIZ77505.1"/>
    </source>
</evidence>
<evidence type="ECO:0000256" key="5">
    <source>
        <dbReference type="ARBA" id="ARBA00022729"/>
    </source>
</evidence>
<feature type="active site" evidence="10">
    <location>
        <position position="148"/>
    </location>
</feature>
<dbReference type="PIRSF" id="PIRSF500139">
    <property type="entry name" value="AE"/>
    <property type="match status" value="1"/>
</dbReference>
<dbReference type="InterPro" id="IPR043577">
    <property type="entry name" value="AE"/>
</dbReference>
<dbReference type="Gene3D" id="3.40.50.1460">
    <property type="match status" value="1"/>
</dbReference>
<keyword evidence="7" id="KW-0788">Thiol protease</keyword>
<sequence length="427" mass="48109">MKLLVILAILGLSQAFDENVISSKSSGKHWALLIAGSNSYFNYRHQADVCHAYHILSGHGIPDERIVVMMYDDIAYSEENPTPGIIINHPNGSDVYGGVPKDYTGDDVTPKNFLNILTGNKEAMQGIGSGKVIESGPDDFVFVNFADHGAPGLVAFPNDVLNAPDLMNAIMDMYNQKKYDQLVLYIEACESGSMFDGLLPQNISVFATTAANPRESSYACYYDNKRNTYLGDLYSVNWMEDSDKEDLSSETLQDQFKIVKSETNESHVMEYGDLSIGQETVAIFQGNKQGPKKKPLPKARRDAVKSEEVPLAILYHRLQDAKTERETQNILNQIYALKAENKKIVDSFRSIAQFSSFRNDASNYFLNVRNPLKNFDCYLSVAQHYDKKCFRLPKYDYALRHLYVLVNLCEEGVMREDIINAIDKTCQ</sequence>
<feature type="active site" description="Nucleophile" evidence="10">
    <location>
        <position position="189"/>
    </location>
</feature>
<evidence type="ECO:0000256" key="10">
    <source>
        <dbReference type="PIRSR" id="PIRSR019663-1"/>
    </source>
</evidence>
<dbReference type="Gene3D" id="1.10.132.130">
    <property type="match status" value="1"/>
</dbReference>
<dbReference type="EC" id="3.4.22.34" evidence="3"/>
<dbReference type="CDD" id="cd21115">
    <property type="entry name" value="legumain_C"/>
    <property type="match status" value="1"/>
</dbReference>
<evidence type="ECO:0000256" key="7">
    <source>
        <dbReference type="ARBA" id="ARBA00022807"/>
    </source>
</evidence>
<dbReference type="PANTHER" id="PTHR12000:SF42">
    <property type="entry name" value="LEGUMAIN"/>
    <property type="match status" value="1"/>
</dbReference>
<dbReference type="Pfam" id="PF01650">
    <property type="entry name" value="Peptidase_C13"/>
    <property type="match status" value="1"/>
</dbReference>
<dbReference type="InterPro" id="IPR046427">
    <property type="entry name" value="Legumain_prodom_sf"/>
</dbReference>
<keyword evidence="5 11" id="KW-0732">Signal</keyword>
<comment type="catalytic activity">
    <reaction evidence="1">
        <text>Hydrolysis of proteins and small molecule substrates at -Asn-|-Xaa- bonds.</text>
        <dbReference type="EC" id="3.4.22.34"/>
    </reaction>
</comment>
<feature type="signal peptide" evidence="11">
    <location>
        <begin position="1"/>
        <end position="15"/>
    </location>
</feature>
<dbReference type="AlphaFoldDB" id="A0A0A7MA39"/>
<dbReference type="FunFam" id="3.40.50.1460:FF:000006">
    <property type="entry name" value="Legumain"/>
    <property type="match status" value="1"/>
</dbReference>
<evidence type="ECO:0000256" key="3">
    <source>
        <dbReference type="ARBA" id="ARBA00012628"/>
    </source>
</evidence>
<dbReference type="GO" id="GO:0005773">
    <property type="term" value="C:vacuole"/>
    <property type="evidence" value="ECO:0007669"/>
    <property type="project" value="GOC"/>
</dbReference>
<feature type="chain" id="PRO_5012813771" description="Hemoglobinase" evidence="11">
    <location>
        <begin position="16"/>
        <end position="427"/>
    </location>
</feature>